<accession>A0A2H3E444</accession>
<reference evidence="3" key="1">
    <citation type="journal article" date="2017" name="Nat. Ecol. Evol.">
        <title>Genome expansion and lineage-specific genetic innovations in the forest pathogenic fungi Armillaria.</title>
        <authorList>
            <person name="Sipos G."/>
            <person name="Prasanna A.N."/>
            <person name="Walter M.C."/>
            <person name="O'Connor E."/>
            <person name="Balint B."/>
            <person name="Krizsan K."/>
            <person name="Kiss B."/>
            <person name="Hess J."/>
            <person name="Varga T."/>
            <person name="Slot J."/>
            <person name="Riley R."/>
            <person name="Boka B."/>
            <person name="Rigling D."/>
            <person name="Barry K."/>
            <person name="Lee J."/>
            <person name="Mihaltcheva S."/>
            <person name="LaButti K."/>
            <person name="Lipzen A."/>
            <person name="Waldron R."/>
            <person name="Moloney N.M."/>
            <person name="Sperisen C."/>
            <person name="Kredics L."/>
            <person name="Vagvoelgyi C."/>
            <person name="Patrignani A."/>
            <person name="Fitzpatrick D."/>
            <person name="Nagy I."/>
            <person name="Doyle S."/>
            <person name="Anderson J.B."/>
            <person name="Grigoriev I.V."/>
            <person name="Gueldener U."/>
            <person name="Muensterkoetter M."/>
            <person name="Nagy L.G."/>
        </authorList>
    </citation>
    <scope>NUCLEOTIDE SEQUENCE [LARGE SCALE GENOMIC DNA]</scope>
    <source>
        <strain evidence="3">Ar21-2</strain>
    </source>
</reference>
<dbReference type="Proteomes" id="UP000217790">
    <property type="component" value="Unassembled WGS sequence"/>
</dbReference>
<dbReference type="EMBL" id="KZ293651">
    <property type="protein sequence ID" value="PBK96097.1"/>
    <property type="molecule type" value="Genomic_DNA"/>
</dbReference>
<keyword evidence="1" id="KW-0472">Membrane</keyword>
<gene>
    <name evidence="2" type="ORF">ARMGADRAFT_1077607</name>
</gene>
<evidence type="ECO:0000313" key="2">
    <source>
        <dbReference type="EMBL" id="PBK96097.1"/>
    </source>
</evidence>
<feature type="transmembrane region" description="Helical" evidence="1">
    <location>
        <begin position="124"/>
        <end position="146"/>
    </location>
</feature>
<proteinExistence type="predicted"/>
<name>A0A2H3E444_ARMGA</name>
<dbReference type="InParanoid" id="A0A2H3E444"/>
<dbReference type="OrthoDB" id="3226582at2759"/>
<organism evidence="2 3">
    <name type="scientific">Armillaria gallica</name>
    <name type="common">Bulbous honey fungus</name>
    <name type="synonym">Armillaria bulbosa</name>
    <dbReference type="NCBI Taxonomy" id="47427"/>
    <lineage>
        <taxon>Eukaryota</taxon>
        <taxon>Fungi</taxon>
        <taxon>Dikarya</taxon>
        <taxon>Basidiomycota</taxon>
        <taxon>Agaricomycotina</taxon>
        <taxon>Agaricomycetes</taxon>
        <taxon>Agaricomycetidae</taxon>
        <taxon>Agaricales</taxon>
        <taxon>Marasmiineae</taxon>
        <taxon>Physalacriaceae</taxon>
        <taxon>Armillaria</taxon>
    </lineage>
</organism>
<feature type="transmembrane region" description="Helical" evidence="1">
    <location>
        <begin position="46"/>
        <end position="65"/>
    </location>
</feature>
<evidence type="ECO:0000313" key="3">
    <source>
        <dbReference type="Proteomes" id="UP000217790"/>
    </source>
</evidence>
<keyword evidence="1" id="KW-1133">Transmembrane helix</keyword>
<protein>
    <submittedName>
        <fullName evidence="2">Uncharacterized protein</fullName>
    </submittedName>
</protein>
<dbReference type="AlphaFoldDB" id="A0A2H3E444"/>
<feature type="transmembrane region" description="Helical" evidence="1">
    <location>
        <begin position="77"/>
        <end position="95"/>
    </location>
</feature>
<sequence>MSLLIYHLSDTSAMINVPPPALSQDDRRIIFNTLDVSLNRMILKSLLHGLYTGIVAVTVWTIFTSTKRLHGTFLRTIIIMLYVLATISFVIDWVFERRVFITYGDIYYSMFSALTDNEPWLARAWYLIGSITGGISTLLVDAIIIWRCWVLWDCQWRIVSLPIICAIATTS</sequence>
<keyword evidence="1" id="KW-0812">Transmembrane</keyword>
<evidence type="ECO:0000256" key="1">
    <source>
        <dbReference type="SAM" id="Phobius"/>
    </source>
</evidence>
<keyword evidence="3" id="KW-1185">Reference proteome</keyword>